<dbReference type="Proteomes" id="UP001370490">
    <property type="component" value="Unassembled WGS sequence"/>
</dbReference>
<dbReference type="EMBL" id="JBAMMX010000015">
    <property type="protein sequence ID" value="KAK6926098.1"/>
    <property type="molecule type" value="Genomic_DNA"/>
</dbReference>
<dbReference type="AlphaFoldDB" id="A0AAN8VEF9"/>
<sequence length="177" mass="19997">MNGEKVVESGVEVIENTVSDDESSPPRSVFCLKKENFQQIKAIEETEDCFILDFDPFDSIDVSKLSIAKNDDNIDVCFLAQKGQIACRDYPHARHLCSKFPFATTPHHTHCELCYCYVCDTAAPCSLWNAPIMAHCDATEEEFWKGHYEMDLSQLNERVRVATISGGTTLQLECFLC</sequence>
<accession>A0AAN8VEF9</accession>
<dbReference type="InterPro" id="IPR053234">
    <property type="entry name" value="RPM1_Interactor"/>
</dbReference>
<organism evidence="1 2">
    <name type="scientific">Dillenia turbinata</name>
    <dbReference type="NCBI Taxonomy" id="194707"/>
    <lineage>
        <taxon>Eukaryota</taxon>
        <taxon>Viridiplantae</taxon>
        <taxon>Streptophyta</taxon>
        <taxon>Embryophyta</taxon>
        <taxon>Tracheophyta</taxon>
        <taxon>Spermatophyta</taxon>
        <taxon>Magnoliopsida</taxon>
        <taxon>eudicotyledons</taxon>
        <taxon>Gunneridae</taxon>
        <taxon>Pentapetalae</taxon>
        <taxon>Dilleniales</taxon>
        <taxon>Dilleniaceae</taxon>
        <taxon>Dillenia</taxon>
    </lineage>
</organism>
<evidence type="ECO:0000313" key="2">
    <source>
        <dbReference type="Proteomes" id="UP001370490"/>
    </source>
</evidence>
<protein>
    <submittedName>
        <fullName evidence="1">Uncharacterized protein</fullName>
    </submittedName>
</protein>
<keyword evidence="2" id="KW-1185">Reference proteome</keyword>
<dbReference type="PANTHER" id="PTHR33443:SF30">
    <property type="entry name" value="SARCOSINE DEHYDROGENASE-2C PROTEIN"/>
    <property type="match status" value="1"/>
</dbReference>
<dbReference type="PANTHER" id="PTHR33443">
    <property type="entry name" value="ZGC:112980"/>
    <property type="match status" value="1"/>
</dbReference>
<reference evidence="1 2" key="1">
    <citation type="submission" date="2023-12" db="EMBL/GenBank/DDBJ databases">
        <title>A high-quality genome assembly for Dillenia turbinata (Dilleniales).</title>
        <authorList>
            <person name="Chanderbali A."/>
        </authorList>
    </citation>
    <scope>NUCLEOTIDE SEQUENCE [LARGE SCALE GENOMIC DNA]</scope>
    <source>
        <strain evidence="1">LSX21</strain>
        <tissue evidence="1">Leaf</tissue>
    </source>
</reference>
<proteinExistence type="predicted"/>
<name>A0AAN8VEF9_9MAGN</name>
<comment type="caution">
    <text evidence="1">The sequence shown here is derived from an EMBL/GenBank/DDBJ whole genome shotgun (WGS) entry which is preliminary data.</text>
</comment>
<gene>
    <name evidence="1" type="ORF">RJ641_007817</name>
</gene>
<evidence type="ECO:0000313" key="1">
    <source>
        <dbReference type="EMBL" id="KAK6926098.1"/>
    </source>
</evidence>